<evidence type="ECO:0000256" key="3">
    <source>
        <dbReference type="ARBA" id="ARBA00022448"/>
    </source>
</evidence>
<feature type="region of interest" description="Disordered" evidence="9">
    <location>
        <begin position="328"/>
        <end position="353"/>
    </location>
</feature>
<evidence type="ECO:0000256" key="2">
    <source>
        <dbReference type="ARBA" id="ARBA00010892"/>
    </source>
</evidence>
<sequence length="353" mass="37912">MASTALLAYTLGLRHALDADHISAIDLMTRRLIAAGQRPVTVGTFFSLGHSTIVVITCIVVAATAAAVSDRFDGFSRVGGIIGTSVSAAFLIILSIMNVYILYKLVKELRMLIERGIAADHPPWEGGGCLFSLFKKMFNLIDQPWKMYPLGVLFGLGFDTSSEVALLGIASLQGAKGTSFWLILVFPILFTAGMCLIDTTDGALMMTLYTSTSLARDQIAILYYSIVLTVITIVAAMTIGVIQLLSLILNVAEPTGRFWDGVGAAGDHYDIIGGAICGSFLVFGLLSVALYKPWRRSVDRRMESLVDVDEEEDLDHGPRALAAQDLHVDQSLNKSPDKSMSATVRSDVGGPSA</sequence>
<feature type="transmembrane region" description="Helical" evidence="8">
    <location>
        <begin position="271"/>
        <end position="291"/>
    </location>
</feature>
<reference evidence="10 11" key="1">
    <citation type="submission" date="2024-06" db="EMBL/GenBank/DDBJ databases">
        <title>Complete genome of Phlyctema vagabunda strain 19-DSS-EL-015.</title>
        <authorList>
            <person name="Fiorenzani C."/>
        </authorList>
    </citation>
    <scope>NUCLEOTIDE SEQUENCE [LARGE SCALE GENOMIC DNA]</scope>
    <source>
        <strain evidence="10 11">19-DSS-EL-015</strain>
    </source>
</reference>
<keyword evidence="7 8" id="KW-0472">Membrane</keyword>
<dbReference type="PANTHER" id="PTHR31611:SF0">
    <property type="entry name" value="HIGH-AFFINITY NICKEL TRANSPORT PROTEIN NIC1"/>
    <property type="match status" value="1"/>
</dbReference>
<evidence type="ECO:0000256" key="9">
    <source>
        <dbReference type="SAM" id="MobiDB-lite"/>
    </source>
</evidence>
<comment type="subcellular location">
    <subcellularLocation>
        <location evidence="8">Cell membrane</location>
        <topology evidence="8">Multi-pass membrane protein</topology>
    </subcellularLocation>
    <subcellularLocation>
        <location evidence="1">Endomembrane system</location>
        <topology evidence="1">Multi-pass membrane protein</topology>
    </subcellularLocation>
</comment>
<dbReference type="Pfam" id="PF03824">
    <property type="entry name" value="NicO"/>
    <property type="match status" value="1"/>
</dbReference>
<dbReference type="EMBL" id="JBFCZG010000003">
    <property type="protein sequence ID" value="KAL3424508.1"/>
    <property type="molecule type" value="Genomic_DNA"/>
</dbReference>
<evidence type="ECO:0000313" key="10">
    <source>
        <dbReference type="EMBL" id="KAL3424508.1"/>
    </source>
</evidence>
<comment type="similarity">
    <text evidence="2 8">Belongs to the NiCoT transporter (TC 2.A.52) family.</text>
</comment>
<keyword evidence="3 8" id="KW-0813">Transport</keyword>
<feature type="transmembrane region" description="Helical" evidence="8">
    <location>
        <begin position="42"/>
        <end position="68"/>
    </location>
</feature>
<name>A0ABR4PMQ6_9HELO</name>
<protein>
    <recommendedName>
        <fullName evidence="8">Nickel/cobalt efflux system</fullName>
    </recommendedName>
</protein>
<evidence type="ECO:0000256" key="8">
    <source>
        <dbReference type="RuleBase" id="RU362101"/>
    </source>
</evidence>
<keyword evidence="5 8" id="KW-0812">Transmembrane</keyword>
<evidence type="ECO:0000256" key="5">
    <source>
        <dbReference type="ARBA" id="ARBA00022692"/>
    </source>
</evidence>
<evidence type="ECO:0000256" key="6">
    <source>
        <dbReference type="ARBA" id="ARBA00022989"/>
    </source>
</evidence>
<feature type="transmembrane region" description="Helical" evidence="8">
    <location>
        <begin position="180"/>
        <end position="200"/>
    </location>
</feature>
<keyword evidence="6 8" id="KW-1133">Transmembrane helix</keyword>
<feature type="transmembrane region" description="Helical" evidence="8">
    <location>
        <begin position="221"/>
        <end position="251"/>
    </location>
</feature>
<evidence type="ECO:0000256" key="4">
    <source>
        <dbReference type="ARBA" id="ARBA00022596"/>
    </source>
</evidence>
<keyword evidence="11" id="KW-1185">Reference proteome</keyword>
<keyword evidence="4" id="KW-0533">Nickel</keyword>
<dbReference type="InterPro" id="IPR011541">
    <property type="entry name" value="Ni/Co_transpt_high_affinity"/>
</dbReference>
<feature type="transmembrane region" description="Helical" evidence="8">
    <location>
        <begin position="80"/>
        <end position="103"/>
    </location>
</feature>
<accession>A0ABR4PMQ6</accession>
<comment type="caution">
    <text evidence="10">The sequence shown here is derived from an EMBL/GenBank/DDBJ whole genome shotgun (WGS) entry which is preliminary data.</text>
</comment>
<proteinExistence type="inferred from homology"/>
<dbReference type="PANTHER" id="PTHR31611">
    <property type="entry name" value="HIGH-AFFINITY NICKEL TRANSPORT PROTEIN NIC1"/>
    <property type="match status" value="1"/>
</dbReference>
<organism evidence="10 11">
    <name type="scientific">Phlyctema vagabunda</name>
    <dbReference type="NCBI Taxonomy" id="108571"/>
    <lineage>
        <taxon>Eukaryota</taxon>
        <taxon>Fungi</taxon>
        <taxon>Dikarya</taxon>
        <taxon>Ascomycota</taxon>
        <taxon>Pezizomycotina</taxon>
        <taxon>Leotiomycetes</taxon>
        <taxon>Helotiales</taxon>
        <taxon>Dermateaceae</taxon>
        <taxon>Phlyctema</taxon>
    </lineage>
</organism>
<dbReference type="InterPro" id="IPR004688">
    <property type="entry name" value="Ni/Co_transpt"/>
</dbReference>
<dbReference type="Proteomes" id="UP001629113">
    <property type="component" value="Unassembled WGS sequence"/>
</dbReference>
<gene>
    <name evidence="10" type="ORF">PVAG01_03788</name>
</gene>
<evidence type="ECO:0000313" key="11">
    <source>
        <dbReference type="Proteomes" id="UP001629113"/>
    </source>
</evidence>
<evidence type="ECO:0000256" key="1">
    <source>
        <dbReference type="ARBA" id="ARBA00004127"/>
    </source>
</evidence>
<evidence type="ECO:0000256" key="7">
    <source>
        <dbReference type="ARBA" id="ARBA00023136"/>
    </source>
</evidence>
<feature type="compositionally biased region" description="Polar residues" evidence="9">
    <location>
        <begin position="330"/>
        <end position="344"/>
    </location>
</feature>